<accession>A0A9Q9SM58</accession>
<name>A0A9Q9SM58_9BURK</name>
<proteinExistence type="predicted"/>
<dbReference type="Proteomes" id="UP000494172">
    <property type="component" value="Unassembled WGS sequence"/>
</dbReference>
<comment type="caution">
    <text evidence="1">The sequence shown here is derived from an EMBL/GenBank/DDBJ whole genome shotgun (WGS) entry which is preliminary data.</text>
</comment>
<evidence type="ECO:0000313" key="1">
    <source>
        <dbReference type="EMBL" id="VWC04179.1"/>
    </source>
</evidence>
<organism evidence="1 2">
    <name type="scientific">Burkholderia arboris</name>
    <dbReference type="NCBI Taxonomy" id="488730"/>
    <lineage>
        <taxon>Bacteria</taxon>
        <taxon>Pseudomonadati</taxon>
        <taxon>Pseudomonadota</taxon>
        <taxon>Betaproteobacteria</taxon>
        <taxon>Burkholderiales</taxon>
        <taxon>Burkholderiaceae</taxon>
        <taxon>Burkholderia</taxon>
        <taxon>Burkholderia cepacia complex</taxon>
    </lineage>
</organism>
<sequence>MVVLARLIDEARKRELRTEILVASERGINDALERGGDSGEWCLDPQTDELVAALIAWHDDQLRGAPLGVFAEALERLERIRDKR</sequence>
<dbReference type="AlphaFoldDB" id="A0A9Q9SM58"/>
<gene>
    <name evidence="1" type="ORF">BAR24066_04984</name>
</gene>
<dbReference type="EMBL" id="CABVPX010000023">
    <property type="protein sequence ID" value="VWC04179.1"/>
    <property type="molecule type" value="Genomic_DNA"/>
</dbReference>
<reference evidence="1 2" key="1">
    <citation type="submission" date="2019-09" db="EMBL/GenBank/DDBJ databases">
        <authorList>
            <person name="Depoorter E."/>
        </authorList>
    </citation>
    <scope>NUCLEOTIDE SEQUENCE [LARGE SCALE GENOMIC DNA]</scope>
    <source>
        <strain evidence="1">LMG 24066</strain>
    </source>
</reference>
<evidence type="ECO:0000313" key="2">
    <source>
        <dbReference type="Proteomes" id="UP000494172"/>
    </source>
</evidence>
<protein>
    <submittedName>
        <fullName evidence="1">Fis family transcriptional regulator</fullName>
    </submittedName>
</protein>